<protein>
    <submittedName>
        <fullName evidence="1">SDR family NAD(P)-dependent oxidoreductase</fullName>
    </submittedName>
</protein>
<dbReference type="InterPro" id="IPR002347">
    <property type="entry name" value="SDR_fam"/>
</dbReference>
<dbReference type="Pfam" id="PF00106">
    <property type="entry name" value="adh_short"/>
    <property type="match status" value="1"/>
</dbReference>
<dbReference type="SUPFAM" id="SSF51735">
    <property type="entry name" value="NAD(P)-binding Rossmann-fold domains"/>
    <property type="match status" value="1"/>
</dbReference>
<dbReference type="Proteomes" id="UP000730482">
    <property type="component" value="Unassembled WGS sequence"/>
</dbReference>
<dbReference type="RefSeq" id="WP_212007133.1">
    <property type="nucleotide sequence ID" value="NZ_JAAFYZ010000003.1"/>
</dbReference>
<dbReference type="Gene3D" id="3.40.50.720">
    <property type="entry name" value="NAD(P)-binding Rossmann-like Domain"/>
    <property type="match status" value="1"/>
</dbReference>
<evidence type="ECO:0000313" key="1">
    <source>
        <dbReference type="EMBL" id="MBS2545467.1"/>
    </source>
</evidence>
<accession>A0ABS5KHE6</accession>
<dbReference type="InterPro" id="IPR036291">
    <property type="entry name" value="NAD(P)-bd_dom_sf"/>
</dbReference>
<organism evidence="1 2">
    <name type="scientific">Catenulispora pinistramenti</name>
    <dbReference type="NCBI Taxonomy" id="2705254"/>
    <lineage>
        <taxon>Bacteria</taxon>
        <taxon>Bacillati</taxon>
        <taxon>Actinomycetota</taxon>
        <taxon>Actinomycetes</taxon>
        <taxon>Catenulisporales</taxon>
        <taxon>Catenulisporaceae</taxon>
        <taxon>Catenulispora</taxon>
    </lineage>
</organism>
<reference evidence="1 2" key="1">
    <citation type="submission" date="2020-02" db="EMBL/GenBank/DDBJ databases">
        <title>Acidophilic actinobacteria isolated from forest soil.</title>
        <authorList>
            <person name="Golinska P."/>
        </authorList>
    </citation>
    <scope>NUCLEOTIDE SEQUENCE [LARGE SCALE GENOMIC DNA]</scope>
    <source>
        <strain evidence="1 2">NL8</strain>
    </source>
</reference>
<sequence length="227" mass="23588">MPVIAIVGAGPGLGLEIARVFGKEGFAVALISRTQSKLDELAATLGSEGIEARGFAGDVTDPDSIVGALTAATDAFGAIDVLEFSPLDPGMGFVDALDVDRASLAPQLEFHLYGGITAVRQVLPEMIKAGKGTVIVTTGGGSITPVTMIGNINIAHAGLRNWALNLHNAAKPHGVHVAHLAISAWINGGHPDADAAVIAREYWKLYEDPERAEHHHIALAEPPAPHA</sequence>
<evidence type="ECO:0000313" key="2">
    <source>
        <dbReference type="Proteomes" id="UP000730482"/>
    </source>
</evidence>
<dbReference type="PANTHER" id="PTHR43431:SF7">
    <property type="entry name" value="OXIDOREDUCTASE, SHORT CHAIN DEHYDROGENASE_REDUCTASE FAMILY (AFU_ORTHOLOGUE AFUA_5G14000)"/>
    <property type="match status" value="1"/>
</dbReference>
<dbReference type="PANTHER" id="PTHR43431">
    <property type="entry name" value="OXIDOREDUCTASE, SHORT CHAIN DEHYDROGENASE/REDUCTASE FAMILY (AFU_ORTHOLOGUE AFUA_5G14000)"/>
    <property type="match status" value="1"/>
</dbReference>
<comment type="caution">
    <text evidence="1">The sequence shown here is derived from an EMBL/GenBank/DDBJ whole genome shotgun (WGS) entry which is preliminary data.</text>
</comment>
<dbReference type="EMBL" id="JAAFYZ010000003">
    <property type="protein sequence ID" value="MBS2545467.1"/>
    <property type="molecule type" value="Genomic_DNA"/>
</dbReference>
<keyword evidence="2" id="KW-1185">Reference proteome</keyword>
<proteinExistence type="predicted"/>
<gene>
    <name evidence="1" type="ORF">KGQ19_01155</name>
</gene>
<name>A0ABS5KHE6_9ACTN</name>